<comment type="similarity">
    <text evidence="7">Belongs to the binding-protein-dependent transport system permease family.</text>
</comment>
<feature type="transmembrane region" description="Helical" evidence="7">
    <location>
        <begin position="20"/>
        <end position="47"/>
    </location>
</feature>
<evidence type="ECO:0000256" key="2">
    <source>
        <dbReference type="ARBA" id="ARBA00022448"/>
    </source>
</evidence>
<keyword evidence="4 7" id="KW-0812">Transmembrane</keyword>
<dbReference type="SUPFAM" id="SSF161098">
    <property type="entry name" value="MetI-like"/>
    <property type="match status" value="1"/>
</dbReference>
<keyword evidence="2 7" id="KW-0813">Transport</keyword>
<dbReference type="EMBL" id="AZLV01001096">
    <property type="protein sequence ID" value="ETJ01376.1"/>
    <property type="molecule type" value="Genomic_DNA"/>
</dbReference>
<evidence type="ECO:0000256" key="3">
    <source>
        <dbReference type="ARBA" id="ARBA00022475"/>
    </source>
</evidence>
<dbReference type="InterPro" id="IPR051393">
    <property type="entry name" value="ABC_transporter_permease"/>
</dbReference>
<feature type="transmembrane region" description="Helical" evidence="7">
    <location>
        <begin position="270"/>
        <end position="293"/>
    </location>
</feature>
<dbReference type="Pfam" id="PF00528">
    <property type="entry name" value="BPD_transp_1"/>
    <property type="match status" value="1"/>
</dbReference>
<feature type="domain" description="ABC transmembrane type-1" evidence="8">
    <location>
        <begin position="76"/>
        <end position="291"/>
    </location>
</feature>
<dbReference type="PANTHER" id="PTHR30193:SF41">
    <property type="entry name" value="DIACETYLCHITOBIOSE UPTAKE SYSTEM PERMEASE PROTEIN NGCF"/>
    <property type="match status" value="1"/>
</dbReference>
<evidence type="ECO:0000259" key="8">
    <source>
        <dbReference type="PROSITE" id="PS50928"/>
    </source>
</evidence>
<dbReference type="InterPro" id="IPR000515">
    <property type="entry name" value="MetI-like"/>
</dbReference>
<comment type="subcellular location">
    <subcellularLocation>
        <location evidence="1 7">Cell membrane</location>
        <topology evidence="1 7">Multi-pass membrane protein</topology>
    </subcellularLocation>
</comment>
<evidence type="ECO:0000256" key="6">
    <source>
        <dbReference type="ARBA" id="ARBA00023136"/>
    </source>
</evidence>
<dbReference type="CDD" id="cd06261">
    <property type="entry name" value="TM_PBP2"/>
    <property type="match status" value="1"/>
</dbReference>
<dbReference type="InterPro" id="IPR035906">
    <property type="entry name" value="MetI-like_sf"/>
</dbReference>
<dbReference type="GO" id="GO:0055085">
    <property type="term" value="P:transmembrane transport"/>
    <property type="evidence" value="ECO:0007669"/>
    <property type="project" value="InterPro"/>
</dbReference>
<comment type="caution">
    <text evidence="9">The sequence shown here is derived from an EMBL/GenBank/DDBJ whole genome shotgun (WGS) entry which is preliminary data.</text>
</comment>
<feature type="transmembrane region" description="Helical" evidence="7">
    <location>
        <begin position="221"/>
        <end position="250"/>
    </location>
</feature>
<name>W1V6V8_9ACTO</name>
<dbReference type="PROSITE" id="PS50928">
    <property type="entry name" value="ABC_TM1"/>
    <property type="match status" value="1"/>
</dbReference>
<dbReference type="Proteomes" id="UP000018852">
    <property type="component" value="Unassembled WGS sequence"/>
</dbReference>
<dbReference type="PANTHER" id="PTHR30193">
    <property type="entry name" value="ABC TRANSPORTER PERMEASE PROTEIN"/>
    <property type="match status" value="1"/>
</dbReference>
<evidence type="ECO:0000256" key="5">
    <source>
        <dbReference type="ARBA" id="ARBA00022989"/>
    </source>
</evidence>
<feature type="transmembrane region" description="Helical" evidence="7">
    <location>
        <begin position="80"/>
        <end position="101"/>
    </location>
</feature>
<keyword evidence="6 7" id="KW-0472">Membrane</keyword>
<sequence length="303" mass="33174">MRGNPISRSLRRKKEERAAWAFLAPDGIGLACFVVLPIIISFVFAFMSMNGFGKVSFAGLDNFERLFADPKVPKSLLVTFGYAAMTVPLSFVTGLGLALLFEKKFKGVNIARTFIFMPYVLSLVVVSLIWQLLLNDKTGLIPSALRPFGLSDVSWLGDPRFALFTVVLITVWSQAGYVMLLFLGGLGGIPQDYYDAAAIDGAGWWRTLVSITLPMLRPTSFFIILTSIMGCVAGVQAFDMIFILTSGGPANATLTMPFYVYEQAFTYNDLGYASALTLLLVLMLMVAVIASFASTRGGRFHED</sequence>
<evidence type="ECO:0000256" key="7">
    <source>
        <dbReference type="RuleBase" id="RU363032"/>
    </source>
</evidence>
<dbReference type="GO" id="GO:0005886">
    <property type="term" value="C:plasma membrane"/>
    <property type="evidence" value="ECO:0007669"/>
    <property type="project" value="UniProtKB-SubCell"/>
</dbReference>
<evidence type="ECO:0000313" key="9">
    <source>
        <dbReference type="EMBL" id="ETJ01376.1"/>
    </source>
</evidence>
<dbReference type="AlphaFoldDB" id="W1V6V8"/>
<feature type="transmembrane region" description="Helical" evidence="7">
    <location>
        <begin position="113"/>
        <end position="133"/>
    </location>
</feature>
<feature type="transmembrane region" description="Helical" evidence="7">
    <location>
        <begin position="161"/>
        <end position="183"/>
    </location>
</feature>
<protein>
    <recommendedName>
        <fullName evidence="8">ABC transmembrane type-1 domain-containing protein</fullName>
    </recommendedName>
</protein>
<reference evidence="9 10" key="1">
    <citation type="submission" date="2013-12" db="EMBL/GenBank/DDBJ databases">
        <title>A Varibaculum cambriense genome reconstructed from a premature infant gut community with otherwise low bacterial novelty that shifts toward anaerobic metabolism during the third week of life.</title>
        <authorList>
            <person name="Brown C.T."/>
            <person name="Sharon I."/>
            <person name="Thomas B.C."/>
            <person name="Castelle C.J."/>
            <person name="Morowitz M.J."/>
            <person name="Banfield J.F."/>
        </authorList>
    </citation>
    <scope>NUCLEOTIDE SEQUENCE [LARGE SCALE GENOMIC DNA]</scope>
    <source>
        <strain evidence="10">DORA_12</strain>
    </source>
</reference>
<evidence type="ECO:0000313" key="10">
    <source>
        <dbReference type="Proteomes" id="UP000018852"/>
    </source>
</evidence>
<keyword evidence="5 7" id="KW-1133">Transmembrane helix</keyword>
<dbReference type="Gene3D" id="1.10.3720.10">
    <property type="entry name" value="MetI-like"/>
    <property type="match status" value="1"/>
</dbReference>
<proteinExistence type="inferred from homology"/>
<accession>W1V6V8</accession>
<evidence type="ECO:0000256" key="4">
    <source>
        <dbReference type="ARBA" id="ARBA00022692"/>
    </source>
</evidence>
<organism evidence="9 10">
    <name type="scientific">Actinomyces urogenitalis DORA_12</name>
    <dbReference type="NCBI Taxonomy" id="1403939"/>
    <lineage>
        <taxon>Bacteria</taxon>
        <taxon>Bacillati</taxon>
        <taxon>Actinomycetota</taxon>
        <taxon>Actinomycetes</taxon>
        <taxon>Actinomycetales</taxon>
        <taxon>Actinomycetaceae</taxon>
        <taxon>Actinomyces</taxon>
    </lineage>
</organism>
<keyword evidence="3" id="KW-1003">Cell membrane</keyword>
<evidence type="ECO:0000256" key="1">
    <source>
        <dbReference type="ARBA" id="ARBA00004651"/>
    </source>
</evidence>
<gene>
    <name evidence="9" type="ORF">Q605_AUC01096G0002</name>
</gene>